<sequence>MQLWGIFLFSSQLPSKKAMFKLNRTGMDWAIIYLCIMTAIISIPGFFSSDQFDFGLNLVFRLIYFFIFYYIPLLLMVILALSIISWAALLIAKWQQRKFRFQTMWKLGVFAATWPVMVCTVISFTSLSAWLMVLVSSLFIFLQLCIMIQHYPPRRSKEHNKGRESV</sequence>
<name>A0ABY9KV93_9BACI</name>
<protein>
    <recommendedName>
        <fullName evidence="4">DUF1189 domain-containing protein</fullName>
    </recommendedName>
</protein>
<keyword evidence="1" id="KW-0472">Membrane</keyword>
<reference evidence="2" key="1">
    <citation type="submission" date="2023-06" db="EMBL/GenBank/DDBJ databases">
        <title>A Treasure from Seagulls: Isolation and Description of Aciduricobacillus qingdaonensis gen. nov., sp. nov., a Rare Obligately Uric Acid-utilizing Member in the Family Bacillaceae.</title>
        <authorList>
            <person name="Liu W."/>
            <person name="Wang B."/>
        </authorList>
    </citation>
    <scope>NUCLEOTIDE SEQUENCE</scope>
    <source>
        <strain evidence="2">44XB</strain>
    </source>
</reference>
<gene>
    <name evidence="2" type="ORF">QR721_13700</name>
</gene>
<keyword evidence="3" id="KW-1185">Reference proteome</keyword>
<feature type="transmembrane region" description="Helical" evidence="1">
    <location>
        <begin position="67"/>
        <end position="92"/>
    </location>
</feature>
<evidence type="ECO:0000313" key="2">
    <source>
        <dbReference type="EMBL" id="WLV24676.1"/>
    </source>
</evidence>
<keyword evidence="1" id="KW-1133">Transmembrane helix</keyword>
<evidence type="ECO:0000313" key="3">
    <source>
        <dbReference type="Proteomes" id="UP001180087"/>
    </source>
</evidence>
<evidence type="ECO:0008006" key="4">
    <source>
        <dbReference type="Google" id="ProtNLM"/>
    </source>
</evidence>
<proteinExistence type="predicted"/>
<dbReference type="RefSeq" id="WP_348027946.1">
    <property type="nucleotide sequence ID" value="NZ_CP129113.1"/>
</dbReference>
<keyword evidence="1" id="KW-0812">Transmembrane</keyword>
<feature type="transmembrane region" description="Helical" evidence="1">
    <location>
        <begin position="130"/>
        <end position="151"/>
    </location>
</feature>
<dbReference type="Proteomes" id="UP001180087">
    <property type="component" value="Chromosome"/>
</dbReference>
<evidence type="ECO:0000256" key="1">
    <source>
        <dbReference type="SAM" id="Phobius"/>
    </source>
</evidence>
<organism evidence="2 3">
    <name type="scientific">Aciduricibacillus chroicocephali</name>
    <dbReference type="NCBI Taxonomy" id="3054939"/>
    <lineage>
        <taxon>Bacteria</taxon>
        <taxon>Bacillati</taxon>
        <taxon>Bacillota</taxon>
        <taxon>Bacilli</taxon>
        <taxon>Bacillales</taxon>
        <taxon>Bacillaceae</taxon>
        <taxon>Aciduricibacillus</taxon>
    </lineage>
</organism>
<feature type="transmembrane region" description="Helical" evidence="1">
    <location>
        <begin position="26"/>
        <end position="47"/>
    </location>
</feature>
<accession>A0ABY9KV93</accession>
<dbReference type="EMBL" id="CP129113">
    <property type="protein sequence ID" value="WLV24676.1"/>
    <property type="molecule type" value="Genomic_DNA"/>
</dbReference>
<feature type="transmembrane region" description="Helical" evidence="1">
    <location>
        <begin position="104"/>
        <end position="124"/>
    </location>
</feature>